<feature type="transmembrane region" description="Helical" evidence="1">
    <location>
        <begin position="75"/>
        <end position="99"/>
    </location>
</feature>
<reference evidence="2 3" key="1">
    <citation type="submission" date="2021-03" db="EMBL/GenBank/DDBJ databases">
        <title>Genomic Encyclopedia of Type Strains, Phase IV (KMG-IV): sequencing the most valuable type-strain genomes for metagenomic binning, comparative biology and taxonomic classification.</title>
        <authorList>
            <person name="Goeker M."/>
        </authorList>
    </citation>
    <scope>NUCLEOTIDE SEQUENCE [LARGE SCALE GENOMIC DNA]</scope>
    <source>
        <strain evidence="2 3">DSM 26806</strain>
    </source>
</reference>
<proteinExistence type="predicted"/>
<keyword evidence="1" id="KW-1133">Transmembrane helix</keyword>
<protein>
    <recommendedName>
        <fullName evidence="4">DUF2269 family protein</fullName>
    </recommendedName>
</protein>
<accession>A0ABS4JPI1</accession>
<sequence length="144" mass="15799">MNVYQFVLFLHILGSLALGFYLILPFVLGPVFKLATPAQEGAVTAVRTANRFGQYGLVIQLLSGGYMMSKEEYPVAWMVIVVVLFVAAGALSGIIGKPLRLAIEGIRQKKEVQAHFNKVRTLSTVLAIVVLLIVFVMVYPNLFA</sequence>
<keyword evidence="1" id="KW-0472">Membrane</keyword>
<evidence type="ECO:0000313" key="2">
    <source>
        <dbReference type="EMBL" id="MBP2002529.1"/>
    </source>
</evidence>
<keyword evidence="1" id="KW-0812">Transmembrane</keyword>
<gene>
    <name evidence="2" type="ORF">J2Z69_003615</name>
</gene>
<feature type="transmembrane region" description="Helical" evidence="1">
    <location>
        <begin position="119"/>
        <end position="139"/>
    </location>
</feature>
<feature type="transmembrane region" description="Helical" evidence="1">
    <location>
        <begin position="6"/>
        <end position="32"/>
    </location>
</feature>
<keyword evidence="3" id="KW-1185">Reference proteome</keyword>
<name>A0ABS4JPI1_9BACL</name>
<dbReference type="EMBL" id="JAGGLD010000009">
    <property type="protein sequence ID" value="MBP2002529.1"/>
    <property type="molecule type" value="Genomic_DNA"/>
</dbReference>
<evidence type="ECO:0008006" key="4">
    <source>
        <dbReference type="Google" id="ProtNLM"/>
    </source>
</evidence>
<comment type="caution">
    <text evidence="2">The sequence shown here is derived from an EMBL/GenBank/DDBJ whole genome shotgun (WGS) entry which is preliminary data.</text>
</comment>
<evidence type="ECO:0000313" key="3">
    <source>
        <dbReference type="Proteomes" id="UP001519288"/>
    </source>
</evidence>
<dbReference type="Proteomes" id="UP001519288">
    <property type="component" value="Unassembled WGS sequence"/>
</dbReference>
<evidence type="ECO:0000256" key="1">
    <source>
        <dbReference type="SAM" id="Phobius"/>
    </source>
</evidence>
<organism evidence="2 3">
    <name type="scientific">Paenibacillus shirakamiensis</name>
    <dbReference type="NCBI Taxonomy" id="1265935"/>
    <lineage>
        <taxon>Bacteria</taxon>
        <taxon>Bacillati</taxon>
        <taxon>Bacillota</taxon>
        <taxon>Bacilli</taxon>
        <taxon>Bacillales</taxon>
        <taxon>Paenibacillaceae</taxon>
        <taxon>Paenibacillus</taxon>
    </lineage>
</organism>